<keyword evidence="1 2" id="KW-0103">Bromodomain</keyword>
<evidence type="ECO:0000313" key="7">
    <source>
        <dbReference type="Proteomes" id="UP000030673"/>
    </source>
</evidence>
<dbReference type="AlphaFoldDB" id="W7JQV4"/>
<dbReference type="PANTHER" id="PTHR48211:SF1">
    <property type="entry name" value="TETRATRICOPEPTIDE REPEAT PROTEIN"/>
    <property type="match status" value="1"/>
</dbReference>
<organism evidence="6 7">
    <name type="scientific">Plasmodium falciparum (isolate NF54)</name>
    <dbReference type="NCBI Taxonomy" id="5843"/>
    <lineage>
        <taxon>Eukaryota</taxon>
        <taxon>Sar</taxon>
        <taxon>Alveolata</taxon>
        <taxon>Apicomplexa</taxon>
        <taxon>Aconoidasida</taxon>
        <taxon>Haemosporida</taxon>
        <taxon>Plasmodiidae</taxon>
        <taxon>Plasmodium</taxon>
        <taxon>Plasmodium (Laverania)</taxon>
    </lineage>
</organism>
<keyword evidence="3" id="KW-0175">Coiled coil</keyword>
<dbReference type="Proteomes" id="UP000030673">
    <property type="component" value="Unassembled WGS sequence"/>
</dbReference>
<evidence type="ECO:0000256" key="3">
    <source>
        <dbReference type="SAM" id="Coils"/>
    </source>
</evidence>
<evidence type="ECO:0000256" key="4">
    <source>
        <dbReference type="SAM" id="MobiDB-lite"/>
    </source>
</evidence>
<dbReference type="SUPFAM" id="SSF47370">
    <property type="entry name" value="Bromodomain"/>
    <property type="match status" value="1"/>
</dbReference>
<dbReference type="PRINTS" id="PR00503">
    <property type="entry name" value="BROMODOMAIN"/>
</dbReference>
<gene>
    <name evidence="6" type="ORF">PFNF54_03848</name>
</gene>
<dbReference type="SMART" id="SM00297">
    <property type="entry name" value="BROMO"/>
    <property type="match status" value="1"/>
</dbReference>
<feature type="compositionally biased region" description="Acidic residues" evidence="4">
    <location>
        <begin position="1"/>
        <end position="10"/>
    </location>
</feature>
<keyword evidence="7" id="KW-1185">Reference proteome</keyword>
<evidence type="ECO:0000313" key="6">
    <source>
        <dbReference type="EMBL" id="EWC87368.1"/>
    </source>
</evidence>
<dbReference type="EMBL" id="KE123844">
    <property type="protein sequence ID" value="EWC87368.1"/>
    <property type="molecule type" value="Genomic_DNA"/>
</dbReference>
<reference evidence="6 7" key="1">
    <citation type="submission" date="2013-02" db="EMBL/GenBank/DDBJ databases">
        <title>The Genome Sequence of Plasmodium falciparum NF54.</title>
        <authorList>
            <consortium name="The Broad Institute Genome Sequencing Platform"/>
            <consortium name="The Broad Institute Genome Sequencing Center for Infectious Disease"/>
            <person name="Neafsey D."/>
            <person name="Cheeseman I."/>
            <person name="Volkman S."/>
            <person name="Adams J."/>
            <person name="Walker B."/>
            <person name="Young S.K."/>
            <person name="Zeng Q."/>
            <person name="Gargeya S."/>
            <person name="Fitzgerald M."/>
            <person name="Haas B."/>
            <person name="Abouelleil A."/>
            <person name="Alvarado L."/>
            <person name="Arachchi H.M."/>
            <person name="Berlin A.M."/>
            <person name="Chapman S.B."/>
            <person name="Dewar J."/>
            <person name="Goldberg J."/>
            <person name="Griggs A."/>
            <person name="Gujja S."/>
            <person name="Hansen M."/>
            <person name="Howarth C."/>
            <person name="Imamovic A."/>
            <person name="Larimer J."/>
            <person name="McCowan C."/>
            <person name="Murphy C."/>
            <person name="Neiman D."/>
            <person name="Pearson M."/>
            <person name="Priest M."/>
            <person name="Roberts A."/>
            <person name="Saif S."/>
            <person name="Shea T."/>
            <person name="Sisk P."/>
            <person name="Sykes S."/>
            <person name="Wortman J."/>
            <person name="Nusbaum C."/>
            <person name="Birren B."/>
        </authorList>
    </citation>
    <scope>NUCLEOTIDE SEQUENCE [LARGE SCALE GENOMIC DNA]</scope>
    <source>
        <strain evidence="6 7">NF54</strain>
    </source>
</reference>
<dbReference type="Pfam" id="PF00439">
    <property type="entry name" value="Bromodomain"/>
    <property type="match status" value="1"/>
</dbReference>
<accession>W7JQV4</accession>
<evidence type="ECO:0000259" key="5">
    <source>
        <dbReference type="PROSITE" id="PS50014"/>
    </source>
</evidence>
<feature type="coiled-coil region" evidence="3">
    <location>
        <begin position="115"/>
        <end position="142"/>
    </location>
</feature>
<dbReference type="Gene3D" id="1.20.920.10">
    <property type="entry name" value="Bromodomain-like"/>
    <property type="match status" value="1"/>
</dbReference>
<proteinExistence type="predicted"/>
<dbReference type="PANTHER" id="PTHR48211">
    <property type="entry name" value="PROTEIN, PUTATIVE-RELATED"/>
    <property type="match status" value="1"/>
</dbReference>
<dbReference type="InterPro" id="IPR036427">
    <property type="entry name" value="Bromodomain-like_sf"/>
</dbReference>
<dbReference type="PROSITE" id="PS50014">
    <property type="entry name" value="BROMODOMAIN_2"/>
    <property type="match status" value="1"/>
</dbReference>
<evidence type="ECO:0000256" key="1">
    <source>
        <dbReference type="ARBA" id="ARBA00023117"/>
    </source>
</evidence>
<feature type="compositionally biased region" description="Low complexity" evidence="4">
    <location>
        <begin position="45"/>
        <end position="55"/>
    </location>
</feature>
<evidence type="ECO:0000256" key="2">
    <source>
        <dbReference type="PROSITE-ProRule" id="PRU00035"/>
    </source>
</evidence>
<feature type="domain" description="Bromo" evidence="5">
    <location>
        <begin position="151"/>
        <end position="221"/>
    </location>
</feature>
<protein>
    <recommendedName>
        <fullName evidence="5">Bromo domain-containing protein</fullName>
    </recommendedName>
</protein>
<name>W7JQV4_PLAFO</name>
<sequence length="333" mass="39827">MEEEEEDQYMSEEYISGNSNYYDDYHNDKNIKGNNNKKRKKGKENMNNRYNSLNNNDEDEETEDIYYTHEEHGKFKKKKSNEYYYNKTNNNISENDYINTNVYNNNNNNNKNIIIDEENKKKNKKENKYKNIKEVIENFNDTLSNIMTDISKLNNYKAFLNEVNESYAPLYYTVIKKPMYINKIIFRCKKKKYNSLNSFFEDVNLIVTNCKLYNTPTSVSAYLCEIVDNMFKDIVNKIKNNNNLQNYNNILIEHFYKNKNLYNNTWESLQIENLWEDDQHINNLYDNTETQNNNNNNKDHLINSNSISEKHRTEDVSNMSGVSIDIIKSNDIN</sequence>
<dbReference type="InterPro" id="IPR001487">
    <property type="entry name" value="Bromodomain"/>
</dbReference>
<feature type="region of interest" description="Disordered" evidence="4">
    <location>
        <begin position="1"/>
        <end position="57"/>
    </location>
</feature>